<evidence type="ECO:0000313" key="3">
    <source>
        <dbReference type="Proteomes" id="UP000642070"/>
    </source>
</evidence>
<dbReference type="Proteomes" id="UP000642070">
    <property type="component" value="Unassembled WGS sequence"/>
</dbReference>
<keyword evidence="1" id="KW-0812">Transmembrane</keyword>
<keyword evidence="3" id="KW-1185">Reference proteome</keyword>
<evidence type="ECO:0000313" key="2">
    <source>
        <dbReference type="EMBL" id="GGM47437.1"/>
    </source>
</evidence>
<keyword evidence="1" id="KW-1133">Transmembrane helix</keyword>
<accession>A0A917U005</accession>
<dbReference type="EMBL" id="BMPI01000029">
    <property type="protein sequence ID" value="GGM47437.1"/>
    <property type="molecule type" value="Genomic_DNA"/>
</dbReference>
<gene>
    <name evidence="2" type="ORF">GCM10007977_056350</name>
</gene>
<sequence>MPGMPEAVHVVAMVLLFLLALVALLLRREAEFWLFFGLTVFVQLLAERRPTGPPD</sequence>
<comment type="caution">
    <text evidence="2">The sequence shown here is derived from an EMBL/GenBank/DDBJ whole genome shotgun (WGS) entry which is preliminary data.</text>
</comment>
<organism evidence="2 3">
    <name type="scientific">Dactylosporangium sucinum</name>
    <dbReference type="NCBI Taxonomy" id="1424081"/>
    <lineage>
        <taxon>Bacteria</taxon>
        <taxon>Bacillati</taxon>
        <taxon>Actinomycetota</taxon>
        <taxon>Actinomycetes</taxon>
        <taxon>Micromonosporales</taxon>
        <taxon>Micromonosporaceae</taxon>
        <taxon>Dactylosporangium</taxon>
    </lineage>
</organism>
<feature type="transmembrane region" description="Helical" evidence="1">
    <location>
        <begin position="7"/>
        <end position="26"/>
    </location>
</feature>
<reference evidence="2" key="1">
    <citation type="journal article" date="2014" name="Int. J. Syst. Evol. Microbiol.">
        <title>Complete genome sequence of Corynebacterium casei LMG S-19264T (=DSM 44701T), isolated from a smear-ripened cheese.</title>
        <authorList>
            <consortium name="US DOE Joint Genome Institute (JGI-PGF)"/>
            <person name="Walter F."/>
            <person name="Albersmeier A."/>
            <person name="Kalinowski J."/>
            <person name="Ruckert C."/>
        </authorList>
    </citation>
    <scope>NUCLEOTIDE SEQUENCE</scope>
    <source>
        <strain evidence="2">JCM 19831</strain>
    </source>
</reference>
<dbReference type="AlphaFoldDB" id="A0A917U005"/>
<proteinExistence type="predicted"/>
<name>A0A917U005_9ACTN</name>
<protein>
    <submittedName>
        <fullName evidence="2">Uncharacterized protein</fullName>
    </submittedName>
</protein>
<keyword evidence="1" id="KW-0472">Membrane</keyword>
<reference evidence="2" key="2">
    <citation type="submission" date="2020-09" db="EMBL/GenBank/DDBJ databases">
        <authorList>
            <person name="Sun Q."/>
            <person name="Ohkuma M."/>
        </authorList>
    </citation>
    <scope>NUCLEOTIDE SEQUENCE</scope>
    <source>
        <strain evidence="2">JCM 19831</strain>
    </source>
</reference>
<evidence type="ECO:0000256" key="1">
    <source>
        <dbReference type="SAM" id="Phobius"/>
    </source>
</evidence>